<dbReference type="Proteomes" id="UP001085076">
    <property type="component" value="Miscellaneous, Linkage group lg01"/>
</dbReference>
<keyword evidence="3 4" id="KW-0539">Nucleus</keyword>
<gene>
    <name evidence="7" type="ORF">J5N97_007263</name>
</gene>
<organism evidence="7 8">
    <name type="scientific">Dioscorea zingiberensis</name>
    <dbReference type="NCBI Taxonomy" id="325984"/>
    <lineage>
        <taxon>Eukaryota</taxon>
        <taxon>Viridiplantae</taxon>
        <taxon>Streptophyta</taxon>
        <taxon>Embryophyta</taxon>
        <taxon>Tracheophyta</taxon>
        <taxon>Spermatophyta</taxon>
        <taxon>Magnoliopsida</taxon>
        <taxon>Liliopsida</taxon>
        <taxon>Dioscoreales</taxon>
        <taxon>Dioscoreaceae</taxon>
        <taxon>Dioscorea</taxon>
    </lineage>
</organism>
<accession>A0A9D5HUZ8</accession>
<evidence type="ECO:0000256" key="3">
    <source>
        <dbReference type="ARBA" id="ARBA00023242"/>
    </source>
</evidence>
<protein>
    <recommendedName>
        <fullName evidence="4">Ninja-family protein</fullName>
    </recommendedName>
    <alternativeName>
        <fullName evidence="4">ABI-binding protein</fullName>
    </alternativeName>
</protein>
<feature type="compositionally biased region" description="Basic and acidic residues" evidence="5">
    <location>
        <begin position="158"/>
        <end position="170"/>
    </location>
</feature>
<dbReference type="PANTHER" id="PTHR31413:SF31">
    <property type="entry name" value="NINJA-FAMILY PROTEIN AFP3"/>
    <property type="match status" value="1"/>
</dbReference>
<feature type="compositionally biased region" description="Polar residues" evidence="5">
    <location>
        <begin position="179"/>
        <end position="201"/>
    </location>
</feature>
<keyword evidence="8" id="KW-1185">Reference proteome</keyword>
<feature type="compositionally biased region" description="Low complexity" evidence="5">
    <location>
        <begin position="13"/>
        <end position="35"/>
    </location>
</feature>
<comment type="similarity">
    <text evidence="2 4">Belongs to the Ninja family.</text>
</comment>
<evidence type="ECO:0000256" key="1">
    <source>
        <dbReference type="ARBA" id="ARBA00004123"/>
    </source>
</evidence>
<evidence type="ECO:0000256" key="2">
    <source>
        <dbReference type="ARBA" id="ARBA00006081"/>
    </source>
</evidence>
<evidence type="ECO:0000256" key="4">
    <source>
        <dbReference type="RuleBase" id="RU369029"/>
    </source>
</evidence>
<feature type="compositionally biased region" description="Basic and acidic residues" evidence="5">
    <location>
        <begin position="37"/>
        <end position="51"/>
    </location>
</feature>
<dbReference type="InterPro" id="IPR032308">
    <property type="entry name" value="TDBD"/>
</dbReference>
<dbReference type="Pfam" id="PF16135">
    <property type="entry name" value="TDBD"/>
    <property type="match status" value="1"/>
</dbReference>
<proteinExistence type="inferred from homology"/>
<feature type="region of interest" description="Disordered" evidence="5">
    <location>
        <begin position="119"/>
        <end position="201"/>
    </location>
</feature>
<feature type="region of interest" description="Disordered" evidence="5">
    <location>
        <begin position="1"/>
        <end position="68"/>
    </location>
</feature>
<evidence type="ECO:0000256" key="5">
    <source>
        <dbReference type="SAM" id="MobiDB-lite"/>
    </source>
</evidence>
<name>A0A9D5HUZ8_9LILI</name>
<sequence>MASSLHVKKEFELSPGLSLSTSTSTSTKSPVSPLLNKRVEAMRQQEEEGRKRPNPSQDPNPNPNPNPACYGLPTLPVLPLQFVPAFDPYTGFPCIVPFPVGLVPHLPIQLPPTPNDPLVRRLHSWPPPPEPYSHSHQEINISDIGGGSSNSNSNNSSSRKDSNHNTEGGKRQKLIIQTGKLSQVPSENSISSEANQEGGVSTGANENIVNVRKLDVTIRNNKVLPLVSTKGNGRTVYGYLNSCKRINNGVLGIVCNCHGISFSPAEFVRHAGGPETVRPLKHINVVMSNPSRRS</sequence>
<feature type="domain" description="Tify" evidence="6">
    <location>
        <begin position="251"/>
        <end position="285"/>
    </location>
</feature>
<comment type="function">
    <text evidence="4">Acts as a negative regulator of abscisic acid (ABA) response.</text>
</comment>
<dbReference type="PANTHER" id="PTHR31413">
    <property type="entry name" value="AFP HOMOLOG 2"/>
    <property type="match status" value="1"/>
</dbReference>
<reference evidence="7" key="2">
    <citation type="journal article" date="2022" name="Hortic Res">
        <title>The genome of Dioscorea zingiberensis sheds light on the biosynthesis, origin and evolution of the medicinally important diosgenin saponins.</title>
        <authorList>
            <person name="Li Y."/>
            <person name="Tan C."/>
            <person name="Li Z."/>
            <person name="Guo J."/>
            <person name="Li S."/>
            <person name="Chen X."/>
            <person name="Wang C."/>
            <person name="Dai X."/>
            <person name="Yang H."/>
            <person name="Song W."/>
            <person name="Hou L."/>
            <person name="Xu J."/>
            <person name="Tong Z."/>
            <person name="Xu A."/>
            <person name="Yuan X."/>
            <person name="Wang W."/>
            <person name="Yang Q."/>
            <person name="Chen L."/>
            <person name="Sun Z."/>
            <person name="Wang K."/>
            <person name="Pan B."/>
            <person name="Chen J."/>
            <person name="Bao Y."/>
            <person name="Liu F."/>
            <person name="Qi X."/>
            <person name="Gang D.R."/>
            <person name="Wen J."/>
            <person name="Li J."/>
        </authorList>
    </citation>
    <scope>NUCLEOTIDE SEQUENCE</scope>
    <source>
        <strain evidence="7">Dzin_1.0</strain>
    </source>
</reference>
<feature type="compositionally biased region" description="Low complexity" evidence="5">
    <location>
        <begin position="139"/>
        <end position="157"/>
    </location>
</feature>
<dbReference type="AlphaFoldDB" id="A0A9D5HUZ8"/>
<feature type="compositionally biased region" description="Pro residues" evidence="5">
    <location>
        <begin position="56"/>
        <end position="66"/>
    </location>
</feature>
<evidence type="ECO:0000313" key="8">
    <source>
        <dbReference type="Proteomes" id="UP001085076"/>
    </source>
</evidence>
<dbReference type="GO" id="GO:0005634">
    <property type="term" value="C:nucleus"/>
    <property type="evidence" value="ECO:0007669"/>
    <property type="project" value="UniProtKB-SubCell"/>
</dbReference>
<reference evidence="7" key="1">
    <citation type="submission" date="2021-03" db="EMBL/GenBank/DDBJ databases">
        <authorList>
            <person name="Li Z."/>
            <person name="Yang C."/>
        </authorList>
    </citation>
    <scope>NUCLEOTIDE SEQUENCE</scope>
    <source>
        <strain evidence="7">Dzin_1.0</strain>
        <tissue evidence="7">Leaf</tissue>
    </source>
</reference>
<dbReference type="GO" id="GO:0045892">
    <property type="term" value="P:negative regulation of DNA-templated transcription"/>
    <property type="evidence" value="ECO:0007669"/>
    <property type="project" value="TreeGrafter"/>
</dbReference>
<comment type="subcellular location">
    <subcellularLocation>
        <location evidence="1 4">Nucleus</location>
    </subcellularLocation>
</comment>
<dbReference type="OrthoDB" id="667358at2759"/>
<dbReference type="InterPro" id="IPR031307">
    <property type="entry name" value="Ninja_fam"/>
</dbReference>
<comment type="caution">
    <text evidence="7">The sequence shown here is derived from an EMBL/GenBank/DDBJ whole genome shotgun (WGS) entry which is preliminary data.</text>
</comment>
<evidence type="ECO:0000313" key="7">
    <source>
        <dbReference type="EMBL" id="KAJ0988907.1"/>
    </source>
</evidence>
<dbReference type="GO" id="GO:0007165">
    <property type="term" value="P:signal transduction"/>
    <property type="evidence" value="ECO:0007669"/>
    <property type="project" value="InterPro"/>
</dbReference>
<dbReference type="EMBL" id="JAGGNH010000001">
    <property type="protein sequence ID" value="KAJ0988907.1"/>
    <property type="molecule type" value="Genomic_DNA"/>
</dbReference>
<evidence type="ECO:0000259" key="6">
    <source>
        <dbReference type="Pfam" id="PF16135"/>
    </source>
</evidence>